<comment type="caution">
    <text evidence="2">The sequence shown here is derived from an EMBL/GenBank/DDBJ whole genome shotgun (WGS) entry which is preliminary data.</text>
</comment>
<gene>
    <name evidence="2" type="ORF">TY91_15865</name>
</gene>
<proteinExistence type="predicted"/>
<accession>A0A161XQX8</accession>
<keyword evidence="1" id="KW-0472">Membrane</keyword>
<dbReference type="AlphaFoldDB" id="A0A161XQX8"/>
<dbReference type="PATRIC" id="fig|33960.6.peg.367"/>
<dbReference type="Proteomes" id="UP000076480">
    <property type="component" value="Unassembled WGS sequence"/>
</dbReference>
<evidence type="ECO:0000313" key="2">
    <source>
        <dbReference type="EMBL" id="KZL35700.1"/>
    </source>
</evidence>
<protein>
    <submittedName>
        <fullName evidence="2">Uncharacterized protein</fullName>
    </submittedName>
</protein>
<evidence type="ECO:0000313" key="3">
    <source>
        <dbReference type="Proteomes" id="UP000076480"/>
    </source>
</evidence>
<keyword evidence="3" id="KW-1185">Reference proteome</keyword>
<feature type="transmembrane region" description="Helical" evidence="1">
    <location>
        <begin position="37"/>
        <end position="56"/>
    </location>
</feature>
<name>A0A161XQX8_SECCO</name>
<sequence length="59" mass="6781">MKWDSLLSGVGIGMEIMFLLIFMFGEFNIGPYVLSKGWTKWAAIIILVYSIVHNILKFK</sequence>
<dbReference type="EMBL" id="JYDC01000116">
    <property type="protein sequence ID" value="KZL35700.1"/>
    <property type="molecule type" value="Genomic_DNA"/>
</dbReference>
<organism evidence="2 3">
    <name type="scientific">Secundilactobacillus collinoides</name>
    <name type="common">Lactobacillus collinoides</name>
    <dbReference type="NCBI Taxonomy" id="33960"/>
    <lineage>
        <taxon>Bacteria</taxon>
        <taxon>Bacillati</taxon>
        <taxon>Bacillota</taxon>
        <taxon>Bacilli</taxon>
        <taxon>Lactobacillales</taxon>
        <taxon>Lactobacillaceae</taxon>
        <taxon>Secundilactobacillus</taxon>
    </lineage>
</organism>
<evidence type="ECO:0000256" key="1">
    <source>
        <dbReference type="SAM" id="Phobius"/>
    </source>
</evidence>
<keyword evidence="1" id="KW-1133">Transmembrane helix</keyword>
<reference evidence="2 3" key="1">
    <citation type="submission" date="2015-02" db="EMBL/GenBank/DDBJ databases">
        <title>Draft genome sequence of Lactobacillus collinoides CUPV2371 isolated from a natural cider, the first genome sequence of a strain of this species.</title>
        <authorList>
            <person name="Puertas A.I."/>
            <person name="Spano G."/>
            <person name="Capozzi V."/>
            <person name="Lamontanara A."/>
            <person name="Orru L."/>
            <person name="Duenas M.T."/>
        </authorList>
    </citation>
    <scope>NUCLEOTIDE SEQUENCE [LARGE SCALE GENOMIC DNA]</scope>
    <source>
        <strain evidence="2 3">237</strain>
    </source>
</reference>
<keyword evidence="1" id="KW-0812">Transmembrane</keyword>
<feature type="transmembrane region" description="Helical" evidence="1">
    <location>
        <begin position="6"/>
        <end position="25"/>
    </location>
</feature>